<protein>
    <recommendedName>
        <fullName evidence="1">Protein kinase domain-containing protein</fullName>
    </recommendedName>
</protein>
<dbReference type="GO" id="GO:0005524">
    <property type="term" value="F:ATP binding"/>
    <property type="evidence" value="ECO:0007669"/>
    <property type="project" value="InterPro"/>
</dbReference>
<dbReference type="GO" id="GO:0004672">
    <property type="term" value="F:protein kinase activity"/>
    <property type="evidence" value="ECO:0007669"/>
    <property type="project" value="InterPro"/>
</dbReference>
<evidence type="ECO:0000313" key="2">
    <source>
        <dbReference type="EMBL" id="RIB15695.1"/>
    </source>
</evidence>
<dbReference type="Gene3D" id="3.30.200.20">
    <property type="entry name" value="Phosphorylase Kinase, domain 1"/>
    <property type="match status" value="1"/>
</dbReference>
<evidence type="ECO:0000259" key="1">
    <source>
        <dbReference type="PROSITE" id="PS50011"/>
    </source>
</evidence>
<organism evidence="2 3">
    <name type="scientific">Gigaspora rosea</name>
    <dbReference type="NCBI Taxonomy" id="44941"/>
    <lineage>
        <taxon>Eukaryota</taxon>
        <taxon>Fungi</taxon>
        <taxon>Fungi incertae sedis</taxon>
        <taxon>Mucoromycota</taxon>
        <taxon>Glomeromycotina</taxon>
        <taxon>Glomeromycetes</taxon>
        <taxon>Diversisporales</taxon>
        <taxon>Gigasporaceae</taxon>
        <taxon>Gigaspora</taxon>
    </lineage>
</organism>
<evidence type="ECO:0000313" key="3">
    <source>
        <dbReference type="Proteomes" id="UP000266673"/>
    </source>
</evidence>
<dbReference type="InterPro" id="IPR011009">
    <property type="entry name" value="Kinase-like_dom_sf"/>
</dbReference>
<comment type="caution">
    <text evidence="2">The sequence shown here is derived from an EMBL/GenBank/DDBJ whole genome shotgun (WGS) entry which is preliminary data.</text>
</comment>
<dbReference type="EMBL" id="QKWP01000728">
    <property type="protein sequence ID" value="RIB15695.1"/>
    <property type="molecule type" value="Genomic_DNA"/>
</dbReference>
<name>A0A397UZW8_9GLOM</name>
<accession>A0A397UZW8</accession>
<feature type="domain" description="Protein kinase" evidence="1">
    <location>
        <begin position="23"/>
        <end position="85"/>
    </location>
</feature>
<proteinExistence type="predicted"/>
<keyword evidence="3" id="KW-1185">Reference proteome</keyword>
<dbReference type="SUPFAM" id="SSF56112">
    <property type="entry name" value="Protein kinase-like (PK-like)"/>
    <property type="match status" value="1"/>
</dbReference>
<dbReference type="InterPro" id="IPR000719">
    <property type="entry name" value="Prot_kinase_dom"/>
</dbReference>
<sequence>MKEFQLRVRKYEDVIEWIPFNRLSDVKEIGKGGFGSVYSATWLDGIRRVERINTFKRAREPSSIVALKTLTSSKENNFDFLKEVS</sequence>
<dbReference type="PROSITE" id="PS50011">
    <property type="entry name" value="PROTEIN_KINASE_DOM"/>
    <property type="match status" value="1"/>
</dbReference>
<dbReference type="AlphaFoldDB" id="A0A397UZW8"/>
<dbReference type="OrthoDB" id="2441790at2759"/>
<dbReference type="Proteomes" id="UP000266673">
    <property type="component" value="Unassembled WGS sequence"/>
</dbReference>
<gene>
    <name evidence="2" type="ORF">C2G38_1562241</name>
</gene>
<reference evidence="2" key="1">
    <citation type="submission" date="2018-06" db="EMBL/GenBank/DDBJ databases">
        <title>Comparative genomics reveals the genomic features of Rhizophagus irregularis, R. cerebriforme, R. diaphanum and Gigaspora rosea, and their symbiotic lifestyle signature.</title>
        <authorList>
            <person name="Morin E."/>
            <person name="San Clemente H."/>
            <person name="Chen E.C.H."/>
            <person name="De La Providencia I."/>
            <person name="Hainaut M."/>
            <person name="Kuo A."/>
            <person name="Kohler A."/>
            <person name="Murat C."/>
            <person name="Tang N."/>
            <person name="Roy S."/>
            <person name="Loubradou J."/>
            <person name="Henrissat B."/>
            <person name="Grigoriev I.V."/>
            <person name="Corradi N."/>
            <person name="Roux C."/>
            <person name="Martin F.M."/>
        </authorList>
    </citation>
    <scope>NUCLEOTIDE SEQUENCE [LARGE SCALE GENOMIC DNA]</scope>
    <source>
        <strain evidence="2">DAOM 194757</strain>
    </source>
</reference>